<dbReference type="Proteomes" id="UP000522333">
    <property type="component" value="Unassembled WGS sequence"/>
</dbReference>
<dbReference type="Pfam" id="PF10117">
    <property type="entry name" value="McrBC"/>
    <property type="match status" value="1"/>
</dbReference>
<accession>A0A848CJI3</accession>
<dbReference type="EMBL" id="JABAFY010000027">
    <property type="protein sequence ID" value="NME52463.1"/>
    <property type="molecule type" value="Genomic_DNA"/>
</dbReference>
<dbReference type="AlphaFoldDB" id="A0A848CJI3"/>
<organism evidence="1 2">
    <name type="scientific">Desulfovibrio piger</name>
    <dbReference type="NCBI Taxonomy" id="901"/>
    <lineage>
        <taxon>Bacteria</taxon>
        <taxon>Pseudomonadati</taxon>
        <taxon>Thermodesulfobacteriota</taxon>
        <taxon>Desulfovibrionia</taxon>
        <taxon>Desulfovibrionales</taxon>
        <taxon>Desulfovibrionaceae</taxon>
        <taxon>Desulfovibrio</taxon>
    </lineage>
</organism>
<protein>
    <submittedName>
        <fullName evidence="1">McrC family protein</fullName>
    </submittedName>
</protein>
<dbReference type="PANTHER" id="PTHR38733">
    <property type="entry name" value="PROTEIN MCRC"/>
    <property type="match status" value="1"/>
</dbReference>
<evidence type="ECO:0000313" key="1">
    <source>
        <dbReference type="EMBL" id="NME52463.1"/>
    </source>
</evidence>
<name>A0A848CJI3_9BACT</name>
<reference evidence="1 2" key="1">
    <citation type="submission" date="2020-04" db="EMBL/GenBank/DDBJ databases">
        <authorList>
            <person name="Hitch T.C.A."/>
            <person name="Wylensek D."/>
            <person name="Clavel T."/>
        </authorList>
    </citation>
    <scope>NUCLEOTIDE SEQUENCE [LARGE SCALE GENOMIC DNA]</scope>
    <source>
        <strain evidence="1 2">PG-251-APC-1</strain>
    </source>
</reference>
<dbReference type="RefSeq" id="WP_168935815.1">
    <property type="nucleotide sequence ID" value="NZ_JABAFY010000027.1"/>
</dbReference>
<dbReference type="PANTHER" id="PTHR38733:SF1">
    <property type="entry name" value="TYPE IV METHYL-DIRECTED RESTRICTION ENZYME ECOKMCRBC"/>
    <property type="match status" value="1"/>
</dbReference>
<proteinExistence type="predicted"/>
<sequence length="428" mass="49032">MTFITIREYGCLTTAPVPVPTLDRAQVTPSAFDWLCRFGEQEKDVATLRTRQTLQWKSFVGVLRTPCGLELEILPKTYSEVDDAAACRAHLVRMLSKVLDVTCRETGEADISLLALPLTEWVARQFLRHAHVLVRRGLRFDYQRVEEEEPYLRGQLDVRRQIGQLPHRRHLFHIRYDVFSADRPENRLLRSALDVVVANVRAPENWRLAASLRPLLSAVPPSQNIRADFARWQQDRLMADYAAVRPWCELVLGKYMPRGIADHQRGISLLFSMHELFERYVAQALRNRLMPGARMEIQASGRALCSQEGRAAFILRPDMVIRYGQEAWVLDTKWKRLGQGSGEDGISVQDVHQLYAYGWQWLGGRGDVVLVYPWHAHFPHQPPFLFRPPLSLPNAPALRLLVASFDLSTDSLSCHNTAGDWCPWLHTA</sequence>
<evidence type="ECO:0000313" key="2">
    <source>
        <dbReference type="Proteomes" id="UP000522333"/>
    </source>
</evidence>
<dbReference type="InterPro" id="IPR019292">
    <property type="entry name" value="McrC"/>
</dbReference>
<gene>
    <name evidence="1" type="ORF">HF854_07975</name>
</gene>
<comment type="caution">
    <text evidence="1">The sequence shown here is derived from an EMBL/GenBank/DDBJ whole genome shotgun (WGS) entry which is preliminary data.</text>
</comment>